<organism evidence="3 4">
    <name type="scientific">Podospora appendiculata</name>
    <dbReference type="NCBI Taxonomy" id="314037"/>
    <lineage>
        <taxon>Eukaryota</taxon>
        <taxon>Fungi</taxon>
        <taxon>Dikarya</taxon>
        <taxon>Ascomycota</taxon>
        <taxon>Pezizomycotina</taxon>
        <taxon>Sordariomycetes</taxon>
        <taxon>Sordariomycetidae</taxon>
        <taxon>Sordariales</taxon>
        <taxon>Podosporaceae</taxon>
        <taxon>Podospora</taxon>
    </lineage>
</organism>
<comment type="caution">
    <text evidence="3">The sequence shown here is derived from an EMBL/GenBank/DDBJ whole genome shotgun (WGS) entry which is preliminary data.</text>
</comment>
<dbReference type="CDD" id="cd23668">
    <property type="entry name" value="GH55_beta13glucanase-like"/>
    <property type="match status" value="1"/>
</dbReference>
<feature type="domain" description="Rhamnogalacturonase A/B/Epimerase-like pectate lyase" evidence="2">
    <location>
        <begin position="448"/>
        <end position="528"/>
    </location>
</feature>
<feature type="chain" id="PRO_5042209737" evidence="1">
    <location>
        <begin position="20"/>
        <end position="816"/>
    </location>
</feature>
<dbReference type="Pfam" id="PF12708">
    <property type="entry name" value="Pect-lyase_RHGA_epim"/>
    <property type="match status" value="2"/>
</dbReference>
<name>A0AAE1CGA1_9PEZI</name>
<evidence type="ECO:0000256" key="1">
    <source>
        <dbReference type="SAM" id="SignalP"/>
    </source>
</evidence>
<dbReference type="InterPro" id="IPR024535">
    <property type="entry name" value="RHGA/B-epi-like_pectate_lyase"/>
</dbReference>
<gene>
    <name evidence="3" type="ORF">B0T22DRAFT_34206</name>
</gene>
<dbReference type="Proteomes" id="UP001270362">
    <property type="component" value="Unassembled WGS sequence"/>
</dbReference>
<dbReference type="InterPro" id="IPR011050">
    <property type="entry name" value="Pectin_lyase_fold/virulence"/>
</dbReference>
<dbReference type="EMBL" id="JAULSO010000001">
    <property type="protein sequence ID" value="KAK3693128.1"/>
    <property type="molecule type" value="Genomic_DNA"/>
</dbReference>
<feature type="signal peptide" evidence="1">
    <location>
        <begin position="1"/>
        <end position="19"/>
    </location>
</feature>
<accession>A0AAE1CGA1</accession>
<dbReference type="FunFam" id="2.160.20.10:FF:000023">
    <property type="entry name" value="Exo-beta-1,3-glucanase Exg0"/>
    <property type="match status" value="1"/>
</dbReference>
<reference evidence="3" key="2">
    <citation type="submission" date="2023-06" db="EMBL/GenBank/DDBJ databases">
        <authorList>
            <consortium name="Lawrence Berkeley National Laboratory"/>
            <person name="Haridas S."/>
            <person name="Hensen N."/>
            <person name="Bonometti L."/>
            <person name="Westerberg I."/>
            <person name="Brannstrom I.O."/>
            <person name="Guillou S."/>
            <person name="Cros-Aarteil S."/>
            <person name="Calhoun S."/>
            <person name="Kuo A."/>
            <person name="Mondo S."/>
            <person name="Pangilinan J."/>
            <person name="Riley R."/>
            <person name="Labutti K."/>
            <person name="Andreopoulos B."/>
            <person name="Lipzen A."/>
            <person name="Chen C."/>
            <person name="Yanf M."/>
            <person name="Daum C."/>
            <person name="Ng V."/>
            <person name="Clum A."/>
            <person name="Steindorff A."/>
            <person name="Ohm R."/>
            <person name="Martin F."/>
            <person name="Silar P."/>
            <person name="Natvig D."/>
            <person name="Lalanne C."/>
            <person name="Gautier V."/>
            <person name="Ament-Velasquez S.L."/>
            <person name="Kruys A."/>
            <person name="Hutchinson M.I."/>
            <person name="Powell A.J."/>
            <person name="Barry K."/>
            <person name="Miller A.N."/>
            <person name="Grigoriev I.V."/>
            <person name="Debuchy R."/>
            <person name="Gladieux P."/>
            <person name="Thoren M.H."/>
            <person name="Johannesson H."/>
        </authorList>
    </citation>
    <scope>NUCLEOTIDE SEQUENCE</scope>
    <source>
        <strain evidence="3">CBS 314.62</strain>
    </source>
</reference>
<dbReference type="FunFam" id="2.160.20.10:FF:000026">
    <property type="entry name" value="Exo-beta-1,3-glucanase Exg0"/>
    <property type="match status" value="1"/>
</dbReference>
<evidence type="ECO:0000313" key="3">
    <source>
        <dbReference type="EMBL" id="KAK3693128.1"/>
    </source>
</evidence>
<evidence type="ECO:0000259" key="2">
    <source>
        <dbReference type="Pfam" id="PF12708"/>
    </source>
</evidence>
<proteinExistence type="predicted"/>
<keyword evidence="3" id="KW-0378">Hydrolase</keyword>
<dbReference type="InterPro" id="IPR039279">
    <property type="entry name" value="QRT3-like"/>
</dbReference>
<reference evidence="3" key="1">
    <citation type="journal article" date="2023" name="Mol. Phylogenet. Evol.">
        <title>Genome-scale phylogeny and comparative genomics of the fungal order Sordariales.</title>
        <authorList>
            <person name="Hensen N."/>
            <person name="Bonometti L."/>
            <person name="Westerberg I."/>
            <person name="Brannstrom I.O."/>
            <person name="Guillou S."/>
            <person name="Cros-Aarteil S."/>
            <person name="Calhoun S."/>
            <person name="Haridas S."/>
            <person name="Kuo A."/>
            <person name="Mondo S."/>
            <person name="Pangilinan J."/>
            <person name="Riley R."/>
            <person name="LaButti K."/>
            <person name="Andreopoulos B."/>
            <person name="Lipzen A."/>
            <person name="Chen C."/>
            <person name="Yan M."/>
            <person name="Daum C."/>
            <person name="Ng V."/>
            <person name="Clum A."/>
            <person name="Steindorff A."/>
            <person name="Ohm R.A."/>
            <person name="Martin F."/>
            <person name="Silar P."/>
            <person name="Natvig D.O."/>
            <person name="Lalanne C."/>
            <person name="Gautier V."/>
            <person name="Ament-Velasquez S.L."/>
            <person name="Kruys A."/>
            <person name="Hutchinson M.I."/>
            <person name="Powell A.J."/>
            <person name="Barry K."/>
            <person name="Miller A.N."/>
            <person name="Grigoriev I.V."/>
            <person name="Debuchy R."/>
            <person name="Gladieux P."/>
            <person name="Hiltunen Thoren M."/>
            <person name="Johannesson H."/>
        </authorList>
    </citation>
    <scope>NUCLEOTIDE SEQUENCE</scope>
    <source>
        <strain evidence="3">CBS 314.62</strain>
    </source>
</reference>
<keyword evidence="4" id="KW-1185">Reference proteome</keyword>
<keyword evidence="1" id="KW-0732">Signal</keyword>
<dbReference type="GO" id="GO:0004650">
    <property type="term" value="F:polygalacturonase activity"/>
    <property type="evidence" value="ECO:0007669"/>
    <property type="project" value="InterPro"/>
</dbReference>
<dbReference type="AlphaFoldDB" id="A0AAE1CGA1"/>
<evidence type="ECO:0000313" key="4">
    <source>
        <dbReference type="Proteomes" id="UP001270362"/>
    </source>
</evidence>
<protein>
    <submittedName>
        <fullName evidence="3">Glycoside hydrolase family 55 protein</fullName>
    </submittedName>
</protein>
<dbReference type="PANTHER" id="PTHR33928">
    <property type="entry name" value="POLYGALACTURONASE QRT3"/>
    <property type="match status" value="1"/>
</dbReference>
<sequence>MRSHSFFLSLSALASVCLGAAVPASQQNAISALQGPASSPAVNELMKLSEHPDESSEAAALSTRATVPAVCTDYWLGKIAHQGLAPYGGAGYKVFRNVKDYGARGDGVTDDTAAINRAISDGNRCGPGCVGSTKTPGIIYFPPGTYIVSSPIIDFYYTQIIGNPSCLPVIKASAKFSGAWVLDGNQYGANGLAWSAVNVFWRQVSNLVIDLTSVPATTKLAGIHWPTAQATSLSNIVFQMSQASNTMHQGLFIEEGSGGFIGDLVFYGGAQALVVGNQQFTMRNLTIYNAKTAIQQLWSWGWTYQGVSINNCQLGFDFTAASNGGLLVGSVVIFDSEINNTPVGISYGNSGASGPAVGNSLMIENVKIKNVPTAIRDAAGTVLAGTTGTTTIAAWGRGHTYLANGALSTFQGATFPASARPASVVTGTGAYYTRSKPSYATVPVAQFASARAFGAKGDGVTDDTNAINNLLATALATGKIVFFDAGIYKVTSTIRIPAGSRITGEAFPVIMSSGAFFANAASPQPVVQVGTSGAGGSVEWSNMIVSTQGAQPGAILIQYNLASSSTTPSGMWDVHVRIGGFAGSNQQLAQCAKTPGTSLNANNIPKQCLSAFMSMHVTKASSGLLMENCWIWVADHDIEAEANNAQISLYVGRGLLVESAAGNIWLYGTSVEHHQRYQYQLLNTRNVVMGQIQTETAYYQTNPGATLPFGADGAYGDPTFALGNSGWGVRIVGSTKIFTYGAGLYSFFKNYDVNCSQIGKGANCQPRILSVENSSVRFYNLNTVGTTNQISVNGNDIANYASNVNGFVHTIALFRM</sequence>
<dbReference type="Gene3D" id="2.160.20.10">
    <property type="entry name" value="Single-stranded right-handed beta-helix, Pectin lyase-like"/>
    <property type="match status" value="2"/>
</dbReference>
<feature type="domain" description="Rhamnogalacturonase A/B/Epimerase-like pectate lyase" evidence="2">
    <location>
        <begin position="95"/>
        <end position="317"/>
    </location>
</feature>
<dbReference type="PANTHER" id="PTHR33928:SF2">
    <property type="entry name" value="PECTATE LYASE SUPERFAMILY PROTEIN DOMAIN-CONTAINING PROTEIN-RELATED"/>
    <property type="match status" value="1"/>
</dbReference>
<dbReference type="SUPFAM" id="SSF51126">
    <property type="entry name" value="Pectin lyase-like"/>
    <property type="match status" value="2"/>
</dbReference>
<dbReference type="InterPro" id="IPR012334">
    <property type="entry name" value="Pectin_lyas_fold"/>
</dbReference>